<feature type="compositionally biased region" description="Basic and acidic residues" evidence="2">
    <location>
        <begin position="19"/>
        <end position="32"/>
    </location>
</feature>
<keyword evidence="4" id="KW-0489">Methyltransferase</keyword>
<proteinExistence type="predicted"/>
<evidence type="ECO:0000313" key="5">
    <source>
        <dbReference type="Proteomes" id="UP000325957"/>
    </source>
</evidence>
<name>A0A5J5L0H4_9MICC</name>
<keyword evidence="1 4" id="KW-0808">Transferase</keyword>
<accession>A0A5J5L0H4</accession>
<evidence type="ECO:0000259" key="3">
    <source>
        <dbReference type="Pfam" id="PF13649"/>
    </source>
</evidence>
<dbReference type="CDD" id="cd02440">
    <property type="entry name" value="AdoMet_MTases"/>
    <property type="match status" value="1"/>
</dbReference>
<dbReference type="PANTHER" id="PTHR43861">
    <property type="entry name" value="TRANS-ACONITATE 2-METHYLTRANSFERASE-RELATED"/>
    <property type="match status" value="1"/>
</dbReference>
<evidence type="ECO:0000313" key="4">
    <source>
        <dbReference type="EMBL" id="KAA9395362.1"/>
    </source>
</evidence>
<dbReference type="Proteomes" id="UP000325957">
    <property type="component" value="Unassembled WGS sequence"/>
</dbReference>
<reference evidence="4 5" key="1">
    <citation type="submission" date="2019-05" db="EMBL/GenBank/DDBJ databases">
        <title>Kocuria coralli sp. nov., a novel actinobacterium isolated from coral reef seawater.</title>
        <authorList>
            <person name="Li J."/>
        </authorList>
    </citation>
    <scope>NUCLEOTIDE SEQUENCE [LARGE SCALE GENOMIC DNA]</scope>
    <source>
        <strain evidence="4 5">SCSIO 13007</strain>
    </source>
</reference>
<evidence type="ECO:0000256" key="1">
    <source>
        <dbReference type="ARBA" id="ARBA00022679"/>
    </source>
</evidence>
<dbReference type="Gene3D" id="3.40.50.150">
    <property type="entry name" value="Vaccinia Virus protein VP39"/>
    <property type="match status" value="1"/>
</dbReference>
<comment type="caution">
    <text evidence="4">The sequence shown here is derived from an EMBL/GenBank/DDBJ whole genome shotgun (WGS) entry which is preliminary data.</text>
</comment>
<sequence>MESARGLPVSGRFSLGPADRVRPARYEHDLNRRLQSTTARQGDPVSPEPGTPDRAGRLAPTGAPADRLTTLWEAVVAKDPQHSDRYVRRFETMREQGADLDGEARLIDAMLSRHSLVLDAGCGPGRIGGELSRRGHQVVGVDVDPVLIEAARRDHPAVTWLHGDFAHLDVLGTALRPAGSAGFDAIVCAGNVMTFLAPGTHRSVLSGFRAHLAPQGRAVVGFGTGRGYDPEQFFDDAETAGFATVQRFSTWDLRPYRRDSDFLVAILSTAGER</sequence>
<protein>
    <submittedName>
        <fullName evidence="4">Class I SAM-dependent methyltransferase</fullName>
    </submittedName>
</protein>
<feature type="domain" description="Methyltransferase" evidence="3">
    <location>
        <begin position="117"/>
        <end position="216"/>
    </location>
</feature>
<dbReference type="GO" id="GO:0008168">
    <property type="term" value="F:methyltransferase activity"/>
    <property type="evidence" value="ECO:0007669"/>
    <property type="project" value="UniProtKB-KW"/>
</dbReference>
<dbReference type="Pfam" id="PF13649">
    <property type="entry name" value="Methyltransf_25"/>
    <property type="match status" value="1"/>
</dbReference>
<dbReference type="SUPFAM" id="SSF53335">
    <property type="entry name" value="S-adenosyl-L-methionine-dependent methyltransferases"/>
    <property type="match status" value="1"/>
</dbReference>
<dbReference type="AlphaFoldDB" id="A0A5J5L0H4"/>
<organism evidence="4 5">
    <name type="scientific">Kocuria coralli</name>
    <dbReference type="NCBI Taxonomy" id="1461025"/>
    <lineage>
        <taxon>Bacteria</taxon>
        <taxon>Bacillati</taxon>
        <taxon>Actinomycetota</taxon>
        <taxon>Actinomycetes</taxon>
        <taxon>Micrococcales</taxon>
        <taxon>Micrococcaceae</taxon>
        <taxon>Kocuria</taxon>
    </lineage>
</organism>
<feature type="region of interest" description="Disordered" evidence="2">
    <location>
        <begin position="1"/>
        <end position="62"/>
    </location>
</feature>
<dbReference type="EMBL" id="SZWF01000002">
    <property type="protein sequence ID" value="KAA9395362.1"/>
    <property type="molecule type" value="Genomic_DNA"/>
</dbReference>
<dbReference type="GO" id="GO:0032259">
    <property type="term" value="P:methylation"/>
    <property type="evidence" value="ECO:0007669"/>
    <property type="project" value="UniProtKB-KW"/>
</dbReference>
<keyword evidence="5" id="KW-1185">Reference proteome</keyword>
<dbReference type="OrthoDB" id="7062303at2"/>
<gene>
    <name evidence="4" type="ORF">FCK90_02890</name>
</gene>
<dbReference type="InterPro" id="IPR029063">
    <property type="entry name" value="SAM-dependent_MTases_sf"/>
</dbReference>
<dbReference type="InterPro" id="IPR041698">
    <property type="entry name" value="Methyltransf_25"/>
</dbReference>
<evidence type="ECO:0000256" key="2">
    <source>
        <dbReference type="SAM" id="MobiDB-lite"/>
    </source>
</evidence>